<reference evidence="2" key="1">
    <citation type="submission" date="2021-12" db="EMBL/GenBank/DDBJ databases">
        <authorList>
            <person name="Martin H S."/>
        </authorList>
    </citation>
    <scope>NUCLEOTIDE SEQUENCE</scope>
</reference>
<evidence type="ECO:0000313" key="3">
    <source>
        <dbReference type="Proteomes" id="UP000838878"/>
    </source>
</evidence>
<keyword evidence="3" id="KW-1185">Reference proteome</keyword>
<accession>A0A8J9UZK3</accession>
<dbReference type="Proteomes" id="UP000838878">
    <property type="component" value="Chromosome 8"/>
</dbReference>
<proteinExistence type="predicted"/>
<feature type="non-terminal residue" evidence="2">
    <location>
        <position position="123"/>
    </location>
</feature>
<name>A0A8J9UZK3_9NEOP</name>
<dbReference type="EMBL" id="OV170228">
    <property type="protein sequence ID" value="CAH0729396.1"/>
    <property type="molecule type" value="Genomic_DNA"/>
</dbReference>
<keyword evidence="1" id="KW-0732">Signal</keyword>
<feature type="signal peptide" evidence="1">
    <location>
        <begin position="1"/>
        <end position="20"/>
    </location>
</feature>
<gene>
    <name evidence="2" type="ORF">BINO364_LOCUS14485</name>
</gene>
<protein>
    <submittedName>
        <fullName evidence="2">Uncharacterized protein</fullName>
    </submittedName>
</protein>
<evidence type="ECO:0000313" key="2">
    <source>
        <dbReference type="EMBL" id="CAH0729396.1"/>
    </source>
</evidence>
<dbReference type="AlphaFoldDB" id="A0A8J9UZK3"/>
<sequence>MNKYVVLAIIFMFVAQINYARNIKSTIVPLGDPVKNSTYVTYEELVYILHTRNGIDSARPKYLTPCARAILGCCKGKVINENCSEALHCGAYFFDNNPCDDKFILQALEAARSFYDQFTRDAV</sequence>
<organism evidence="2 3">
    <name type="scientific">Brenthis ino</name>
    <name type="common">lesser marbled fritillary</name>
    <dbReference type="NCBI Taxonomy" id="405034"/>
    <lineage>
        <taxon>Eukaryota</taxon>
        <taxon>Metazoa</taxon>
        <taxon>Ecdysozoa</taxon>
        <taxon>Arthropoda</taxon>
        <taxon>Hexapoda</taxon>
        <taxon>Insecta</taxon>
        <taxon>Pterygota</taxon>
        <taxon>Neoptera</taxon>
        <taxon>Endopterygota</taxon>
        <taxon>Lepidoptera</taxon>
        <taxon>Glossata</taxon>
        <taxon>Ditrysia</taxon>
        <taxon>Papilionoidea</taxon>
        <taxon>Nymphalidae</taxon>
        <taxon>Heliconiinae</taxon>
        <taxon>Argynnini</taxon>
        <taxon>Brenthis</taxon>
    </lineage>
</organism>
<feature type="chain" id="PRO_5035465677" evidence="1">
    <location>
        <begin position="21"/>
        <end position="123"/>
    </location>
</feature>
<dbReference type="OrthoDB" id="6350087at2759"/>
<evidence type="ECO:0000256" key="1">
    <source>
        <dbReference type="SAM" id="SignalP"/>
    </source>
</evidence>